<protein>
    <recommendedName>
        <fullName evidence="1">FERM domain-containing protein 8</fullName>
    </recommendedName>
</protein>
<keyword evidence="3" id="KW-1185">Reference proteome</keyword>
<sequence length="176" mass="20214">MNIQGEDNTFDIRIFFPNGAAVQALVENDSTANDLIRLMIKHLEIDDYSAGEEALAIWFVSPLLEIQLKPCQIPYKIYQKWPAFLTRFTNAEDHEILLDEPLLVLRRNVLLTLDREIQLISKYEKLAEVLYFDARDKYLSGRYSVDIESSLELVGLQLAIGFGPCNGNYNKMIDLI</sequence>
<evidence type="ECO:0000313" key="3">
    <source>
        <dbReference type="Proteomes" id="UP000095281"/>
    </source>
</evidence>
<dbReference type="InterPro" id="IPR035963">
    <property type="entry name" value="FERM_2"/>
</dbReference>
<name>A0A1I8BF93_MELHA</name>
<organism evidence="3 4">
    <name type="scientific">Meloidogyne hapla</name>
    <name type="common">Root-knot nematode worm</name>
    <dbReference type="NCBI Taxonomy" id="6305"/>
    <lineage>
        <taxon>Eukaryota</taxon>
        <taxon>Metazoa</taxon>
        <taxon>Ecdysozoa</taxon>
        <taxon>Nematoda</taxon>
        <taxon>Chromadorea</taxon>
        <taxon>Rhabditida</taxon>
        <taxon>Tylenchina</taxon>
        <taxon>Tylenchomorpha</taxon>
        <taxon>Tylenchoidea</taxon>
        <taxon>Meloidogynidae</taxon>
        <taxon>Meloidogyninae</taxon>
        <taxon>Meloidogyne</taxon>
    </lineage>
</organism>
<dbReference type="SUPFAM" id="SSF47031">
    <property type="entry name" value="Second domain of FERM"/>
    <property type="match status" value="1"/>
</dbReference>
<dbReference type="GO" id="GO:0090090">
    <property type="term" value="P:negative regulation of canonical Wnt signaling pathway"/>
    <property type="evidence" value="ECO:0007669"/>
    <property type="project" value="TreeGrafter"/>
</dbReference>
<dbReference type="GO" id="GO:0005886">
    <property type="term" value="C:plasma membrane"/>
    <property type="evidence" value="ECO:0007669"/>
    <property type="project" value="TreeGrafter"/>
</dbReference>
<evidence type="ECO:0000313" key="4">
    <source>
        <dbReference type="WBParaSite" id="MhA1_Contig215.frz3.gene7"/>
    </source>
</evidence>
<accession>A0A1I8BF93</accession>
<proteinExistence type="predicted"/>
<dbReference type="PANTHER" id="PTHR13283">
    <property type="entry name" value="KREV INTERACTION TRAPPED 1-RELATED"/>
    <property type="match status" value="1"/>
</dbReference>
<evidence type="ECO:0000256" key="1">
    <source>
        <dbReference type="ARBA" id="ARBA00039547"/>
    </source>
</evidence>
<dbReference type="Proteomes" id="UP000095281">
    <property type="component" value="Unplaced"/>
</dbReference>
<dbReference type="WBParaSite" id="MhA1_Contig215.frz3.gene7">
    <property type="protein sequence ID" value="MhA1_Contig215.frz3.gene7"/>
    <property type="gene ID" value="MhA1_Contig215.frz3.gene7"/>
</dbReference>
<dbReference type="Gene3D" id="3.10.20.90">
    <property type="entry name" value="Phosphatidylinositol 3-kinase Catalytic Subunit, Chain A, domain 1"/>
    <property type="match status" value="1"/>
</dbReference>
<feature type="domain" description="FERM" evidence="2">
    <location>
        <begin position="10"/>
        <end position="176"/>
    </location>
</feature>
<reference evidence="4" key="1">
    <citation type="submission" date="2016-11" db="UniProtKB">
        <authorList>
            <consortium name="WormBaseParasite"/>
        </authorList>
    </citation>
    <scope>IDENTIFICATION</scope>
</reference>
<evidence type="ECO:0000259" key="2">
    <source>
        <dbReference type="PROSITE" id="PS50057"/>
    </source>
</evidence>
<dbReference type="InterPro" id="IPR000299">
    <property type="entry name" value="FERM_domain"/>
</dbReference>
<dbReference type="AlphaFoldDB" id="A0A1I8BF93"/>
<dbReference type="PANTHER" id="PTHR13283:SF10">
    <property type="entry name" value="FERM DOMAIN-CONTAINING PROTEIN 8"/>
    <property type="match status" value="1"/>
</dbReference>
<dbReference type="PROSITE" id="PS50057">
    <property type="entry name" value="FERM_3"/>
    <property type="match status" value="1"/>
</dbReference>
<dbReference type="InterPro" id="IPR051594">
    <property type="entry name" value="KRIT1/FRMD8"/>
</dbReference>